<reference evidence="2" key="1">
    <citation type="submission" date="2021-06" db="EMBL/GenBank/DDBJ databases">
        <title>New haloarchaea isolates fom saline soil.</title>
        <authorList>
            <person name="Duran-Viseras A."/>
            <person name="Sanchez-Porro C.S."/>
            <person name="Ventosa A."/>
        </authorList>
    </citation>
    <scope>NUCLEOTIDE SEQUENCE</scope>
    <source>
        <strain evidence="2">JCM 18369</strain>
    </source>
</reference>
<sequence>MTDVERREAAASIGSRVRWVPRRTPGISVLVLVASAWLFGWVVPIPLTVHDLVLTTDSVPLQVATGPGPAVLGFVDAGTVRVYLPWTLLPILAVGEGMHQIRRWRYVGPVLAGVLSASHVIVLSGCGCGTGSSRFLGGAALAAL</sequence>
<organism evidence="2 3">
    <name type="scientific">Haloarcula salina</name>
    <dbReference type="NCBI Taxonomy" id="1429914"/>
    <lineage>
        <taxon>Archaea</taxon>
        <taxon>Methanobacteriati</taxon>
        <taxon>Methanobacteriota</taxon>
        <taxon>Stenosarchaea group</taxon>
        <taxon>Halobacteria</taxon>
        <taxon>Halobacteriales</taxon>
        <taxon>Haloarculaceae</taxon>
        <taxon>Haloarcula</taxon>
    </lineage>
</organism>
<gene>
    <name evidence="2" type="ORF">KTS37_12825</name>
</gene>
<comment type="caution">
    <text evidence="2">The sequence shown here is derived from an EMBL/GenBank/DDBJ whole genome shotgun (WGS) entry which is preliminary data.</text>
</comment>
<feature type="transmembrane region" description="Helical" evidence="1">
    <location>
        <begin position="106"/>
        <end position="125"/>
    </location>
</feature>
<keyword evidence="1" id="KW-1133">Transmembrane helix</keyword>
<evidence type="ECO:0000256" key="1">
    <source>
        <dbReference type="SAM" id="Phobius"/>
    </source>
</evidence>
<feature type="transmembrane region" description="Helical" evidence="1">
    <location>
        <begin position="69"/>
        <end position="94"/>
    </location>
</feature>
<proteinExistence type="predicted"/>
<keyword evidence="1" id="KW-0812">Transmembrane</keyword>
<accession>A0AA41G1V8</accession>
<keyword evidence="3" id="KW-1185">Reference proteome</keyword>
<name>A0AA41G1V8_9EURY</name>
<dbReference type="EMBL" id="JAHQXE010000004">
    <property type="protein sequence ID" value="MBV0902670.1"/>
    <property type="molecule type" value="Genomic_DNA"/>
</dbReference>
<dbReference type="AlphaFoldDB" id="A0AA41G1V8"/>
<feature type="transmembrane region" description="Helical" evidence="1">
    <location>
        <begin position="26"/>
        <end position="49"/>
    </location>
</feature>
<evidence type="ECO:0000313" key="2">
    <source>
        <dbReference type="EMBL" id="MBV0902670.1"/>
    </source>
</evidence>
<keyword evidence="1" id="KW-0472">Membrane</keyword>
<dbReference type="RefSeq" id="WP_162414249.1">
    <property type="nucleotide sequence ID" value="NZ_JAHQXE010000004.1"/>
</dbReference>
<dbReference type="Proteomes" id="UP001166304">
    <property type="component" value="Unassembled WGS sequence"/>
</dbReference>
<protein>
    <submittedName>
        <fullName evidence="2">Uncharacterized protein</fullName>
    </submittedName>
</protein>
<evidence type="ECO:0000313" key="3">
    <source>
        <dbReference type="Proteomes" id="UP001166304"/>
    </source>
</evidence>